<comment type="pathway">
    <text evidence="3 10">Organic acid metabolism; glycolate biosynthesis; glycolate from 2-phosphoglycolate: step 1/1.</text>
</comment>
<dbReference type="GO" id="GO:0008967">
    <property type="term" value="F:phosphoglycolate phosphatase activity"/>
    <property type="evidence" value="ECO:0007669"/>
    <property type="project" value="UniProtKB-UniRule"/>
</dbReference>
<dbReference type="SFLD" id="SFLDS00003">
    <property type="entry name" value="Haloacid_Dehalogenase"/>
    <property type="match status" value="1"/>
</dbReference>
<dbReference type="Pfam" id="PF13419">
    <property type="entry name" value="HAD_2"/>
    <property type="match status" value="1"/>
</dbReference>
<organism evidence="11 12">
    <name type="scientific">Photobacterium toruni</name>
    <dbReference type="NCBI Taxonomy" id="1935446"/>
    <lineage>
        <taxon>Bacteria</taxon>
        <taxon>Pseudomonadati</taxon>
        <taxon>Pseudomonadota</taxon>
        <taxon>Gammaproteobacteria</taxon>
        <taxon>Vibrionales</taxon>
        <taxon>Vibrionaceae</taxon>
        <taxon>Photobacterium</taxon>
    </lineage>
</organism>
<dbReference type="SFLD" id="SFLDG01135">
    <property type="entry name" value="C1.5.6:_HAD__Beta-PGM__Phospha"/>
    <property type="match status" value="1"/>
</dbReference>
<comment type="catalytic activity">
    <reaction evidence="1 10">
        <text>2-phosphoglycolate + H2O = glycolate + phosphate</text>
        <dbReference type="Rhea" id="RHEA:14369"/>
        <dbReference type="ChEBI" id="CHEBI:15377"/>
        <dbReference type="ChEBI" id="CHEBI:29805"/>
        <dbReference type="ChEBI" id="CHEBI:43474"/>
        <dbReference type="ChEBI" id="CHEBI:58033"/>
        <dbReference type="EC" id="3.1.3.18"/>
    </reaction>
</comment>
<dbReference type="SFLD" id="SFLDG01129">
    <property type="entry name" value="C1.5:_HAD__Beta-PGM__Phosphata"/>
    <property type="match status" value="1"/>
</dbReference>
<dbReference type="SUPFAM" id="SSF56784">
    <property type="entry name" value="HAD-like"/>
    <property type="match status" value="1"/>
</dbReference>
<feature type="binding site" evidence="10">
    <location>
        <position position="181"/>
    </location>
    <ligand>
        <name>Mg(2+)</name>
        <dbReference type="ChEBI" id="CHEBI:18420"/>
    </ligand>
</feature>
<evidence type="ECO:0000256" key="6">
    <source>
        <dbReference type="ARBA" id="ARBA00022723"/>
    </source>
</evidence>
<dbReference type="GO" id="GO:0005975">
    <property type="term" value="P:carbohydrate metabolic process"/>
    <property type="evidence" value="ECO:0007669"/>
    <property type="project" value="InterPro"/>
</dbReference>
<dbReference type="InterPro" id="IPR006549">
    <property type="entry name" value="HAD-SF_hydro_IIIA"/>
</dbReference>
<evidence type="ECO:0000256" key="5">
    <source>
        <dbReference type="ARBA" id="ARBA00013078"/>
    </source>
</evidence>
<dbReference type="Gene3D" id="1.10.150.240">
    <property type="entry name" value="Putative phosphatase, domain 2"/>
    <property type="match status" value="1"/>
</dbReference>
<evidence type="ECO:0000256" key="9">
    <source>
        <dbReference type="ARBA" id="ARBA00023277"/>
    </source>
</evidence>
<keyword evidence="8 10" id="KW-0460">Magnesium</keyword>
<evidence type="ECO:0000256" key="4">
    <source>
        <dbReference type="ARBA" id="ARBA00006171"/>
    </source>
</evidence>
<dbReference type="InterPro" id="IPR050155">
    <property type="entry name" value="HAD-like_hydrolase_sf"/>
</dbReference>
<dbReference type="InterPro" id="IPR023198">
    <property type="entry name" value="PGP-like_dom2"/>
</dbReference>
<feature type="active site" description="Nucleophile" evidence="10">
    <location>
        <position position="16"/>
    </location>
</feature>
<dbReference type="InterPro" id="IPR023214">
    <property type="entry name" value="HAD_sf"/>
</dbReference>
<dbReference type="InterPro" id="IPR036412">
    <property type="entry name" value="HAD-like_sf"/>
</dbReference>
<comment type="function">
    <text evidence="10">Specifically catalyzes the dephosphorylation of 2-phosphoglycolate. Is involved in the dissimilation of the intracellular 2-phosphoglycolate formed during the DNA repair of 3'-phosphoglycolate ends, a major class of DNA lesions induced by oxidative stress.</text>
</comment>
<evidence type="ECO:0000256" key="3">
    <source>
        <dbReference type="ARBA" id="ARBA00004818"/>
    </source>
</evidence>
<dbReference type="Proteomes" id="UP000191116">
    <property type="component" value="Unassembled WGS sequence"/>
</dbReference>
<dbReference type="GO" id="GO:0046295">
    <property type="term" value="P:glycolate biosynthetic process"/>
    <property type="evidence" value="ECO:0007669"/>
    <property type="project" value="UniProtKB-UniRule"/>
</dbReference>
<accession>A0A1T4SAR3</accession>
<keyword evidence="7 10" id="KW-0378">Hydrolase</keyword>
<dbReference type="EC" id="3.1.3.18" evidence="5 10"/>
<keyword evidence="9 10" id="KW-0119">Carbohydrate metabolism</keyword>
<dbReference type="GO" id="GO:0046872">
    <property type="term" value="F:metal ion binding"/>
    <property type="evidence" value="ECO:0007669"/>
    <property type="project" value="UniProtKB-KW"/>
</dbReference>
<evidence type="ECO:0000256" key="8">
    <source>
        <dbReference type="ARBA" id="ARBA00022842"/>
    </source>
</evidence>
<comment type="similarity">
    <text evidence="4 10">Belongs to the HAD-like hydrolase superfamily. CbbY/CbbZ/Gph/YieH family.</text>
</comment>
<dbReference type="UniPathway" id="UPA00865">
    <property type="reaction ID" value="UER00834"/>
</dbReference>
<evidence type="ECO:0000256" key="10">
    <source>
        <dbReference type="HAMAP-Rule" id="MF_00495"/>
    </source>
</evidence>
<proteinExistence type="inferred from homology"/>
<evidence type="ECO:0000313" key="12">
    <source>
        <dbReference type="Proteomes" id="UP000191116"/>
    </source>
</evidence>
<dbReference type="InterPro" id="IPR037512">
    <property type="entry name" value="PGPase_prok"/>
</dbReference>
<name>A0A1T4SAR3_9GAMM</name>
<dbReference type="InterPro" id="IPR006439">
    <property type="entry name" value="HAD-SF_hydro_IA"/>
</dbReference>
<evidence type="ECO:0000256" key="7">
    <source>
        <dbReference type="ARBA" id="ARBA00022801"/>
    </source>
</evidence>
<dbReference type="NCBIfam" id="TIGR01509">
    <property type="entry name" value="HAD-SF-IA-v3"/>
    <property type="match status" value="1"/>
</dbReference>
<dbReference type="PANTHER" id="PTHR43434:SF1">
    <property type="entry name" value="PHOSPHOGLYCOLATE PHOSPHATASE"/>
    <property type="match status" value="1"/>
</dbReference>
<keyword evidence="6 10" id="KW-0479">Metal-binding</keyword>
<evidence type="ECO:0000256" key="1">
    <source>
        <dbReference type="ARBA" id="ARBA00000830"/>
    </source>
</evidence>
<dbReference type="PRINTS" id="PR00413">
    <property type="entry name" value="HADHALOGNASE"/>
</dbReference>
<dbReference type="NCBIfam" id="NF009695">
    <property type="entry name" value="PRK13222.1-2"/>
    <property type="match status" value="1"/>
</dbReference>
<dbReference type="FunFam" id="3.40.50.1000:FF:000022">
    <property type="entry name" value="Phosphoglycolate phosphatase"/>
    <property type="match status" value="1"/>
</dbReference>
<dbReference type="NCBIfam" id="TIGR01449">
    <property type="entry name" value="PGP_bact"/>
    <property type="match status" value="1"/>
</dbReference>
<dbReference type="CDD" id="cd16417">
    <property type="entry name" value="HAD_PGPase"/>
    <property type="match status" value="1"/>
</dbReference>
<evidence type="ECO:0000313" key="11">
    <source>
        <dbReference type="EMBL" id="SKA25302.1"/>
    </source>
</evidence>
<dbReference type="NCBIfam" id="TIGR01549">
    <property type="entry name" value="HAD-SF-IA-v1"/>
    <property type="match status" value="1"/>
</dbReference>
<dbReference type="EMBL" id="FUWP01000005">
    <property type="protein sequence ID" value="SKA25302.1"/>
    <property type="molecule type" value="Genomic_DNA"/>
</dbReference>
<dbReference type="NCBIfam" id="TIGR01662">
    <property type="entry name" value="HAD-SF-IIIA"/>
    <property type="match status" value="1"/>
</dbReference>
<dbReference type="InterPro" id="IPR041492">
    <property type="entry name" value="HAD_2"/>
</dbReference>
<feature type="binding site" evidence="10">
    <location>
        <position position="18"/>
    </location>
    <ligand>
        <name>Mg(2+)</name>
        <dbReference type="ChEBI" id="CHEBI:18420"/>
    </ligand>
</feature>
<dbReference type="AlphaFoldDB" id="A0A1T4SAR3"/>
<reference evidence="11 12" key="1">
    <citation type="submission" date="2017-02" db="EMBL/GenBank/DDBJ databases">
        <authorList>
            <person name="Peterson S.W."/>
        </authorList>
    </citation>
    <scope>NUCLEOTIDE SEQUENCE [LARGE SCALE GENOMIC DNA]</scope>
    <source>
        <strain evidence="11 12">CECT 9189</strain>
    </source>
</reference>
<protein>
    <recommendedName>
        <fullName evidence="5 10">Phosphoglycolate phosphatase</fullName>
        <shortName evidence="10">PGP</shortName>
        <shortName evidence="10">PGPase</shortName>
        <ecNumber evidence="5 10">3.1.3.18</ecNumber>
    </recommendedName>
</protein>
<gene>
    <name evidence="11" type="primary">gph_1</name>
    <name evidence="11" type="ORF">CZ814_01521</name>
</gene>
<sequence>MVSENMIENIKFIAFDLDGTLLDSVPDLAEAADLTMRHLGREGVTVEQVITWIGNGADILIGRALSRSFDIDPELDPALQRQARELFDHYYAIGGHQKSALYAEVKTTLASLHQAGVPMAIVTNKPSQFVPHLLEEHGLSTYFVDVIGGDTFPLKKPDPYALHWLMEKHHIAAAELLMVGDSRNDILAAQAASCRSLGLTYGYNYGQPISDSQPDVVCDHFKQLLDVVKLGC</sequence>
<dbReference type="GO" id="GO:0005829">
    <property type="term" value="C:cytosol"/>
    <property type="evidence" value="ECO:0007669"/>
    <property type="project" value="TreeGrafter"/>
</dbReference>
<dbReference type="Gene3D" id="3.40.50.1000">
    <property type="entry name" value="HAD superfamily/HAD-like"/>
    <property type="match status" value="1"/>
</dbReference>
<dbReference type="HAMAP" id="MF_00495">
    <property type="entry name" value="GPH_hydrolase_bact"/>
    <property type="match status" value="1"/>
</dbReference>
<dbReference type="GO" id="GO:0006281">
    <property type="term" value="P:DNA repair"/>
    <property type="evidence" value="ECO:0007669"/>
    <property type="project" value="TreeGrafter"/>
</dbReference>
<dbReference type="PANTHER" id="PTHR43434">
    <property type="entry name" value="PHOSPHOGLYCOLATE PHOSPHATASE"/>
    <property type="match status" value="1"/>
</dbReference>
<comment type="cofactor">
    <cofactor evidence="2 10">
        <name>Mg(2+)</name>
        <dbReference type="ChEBI" id="CHEBI:18420"/>
    </cofactor>
</comment>
<feature type="binding site" evidence="10">
    <location>
        <position position="16"/>
    </location>
    <ligand>
        <name>Mg(2+)</name>
        <dbReference type="ChEBI" id="CHEBI:18420"/>
    </ligand>
</feature>
<evidence type="ECO:0000256" key="2">
    <source>
        <dbReference type="ARBA" id="ARBA00001946"/>
    </source>
</evidence>